<keyword evidence="2" id="KW-1185">Reference proteome</keyword>
<dbReference type="NCBIfam" id="NF033889">
    <property type="entry name" value="termin_lrg_T7"/>
    <property type="match status" value="1"/>
</dbReference>
<sequence>MDLHPDLIEFVWIWNTQQNQGTPAPHRRIARWLQARWDGGDRRLLLMAFRGCGKSTLVGLFCAWRLLRAPDTRILVLAADQALATKMVAQVRRILERHPLCQQLLPDAAEAWAMDRFTVARDAVLRDPSMLAQGLGGNITGTRADIIICDDVEVAGNCDTPGKREELRARLAEIEFVLVPGGTILFVGTPHCTETLYLHPSRGEAFLGGYHRLTVPLLDAGGNSAWPERFDGAMIEALRSRVGPLRFARQMLLQAVAEEALRLDPALIIRYAEEPAFREASGRAQLSLLGRRLVSGGGFWDPAFGRPPGKGAGGDGSVLAATYADGEGNHYLHRIAWLTHEPDGQVDPATQQCRSVAALARELLLPVVRVETNGLGRFLPALLRRELARAGASCSVIEHASRRGKAERILSALEPALAARRLHAHEAVFRTPFPAEMAGWRPDAPGSRDDALDALAGCLLAEPVRLPVAVPTARGPSWRGVG</sequence>
<evidence type="ECO:0000313" key="1">
    <source>
        <dbReference type="EMBL" id="MBC4014549.1"/>
    </source>
</evidence>
<dbReference type="RefSeq" id="WP_186769312.1">
    <property type="nucleotide sequence ID" value="NZ_JACOMF010000003.1"/>
</dbReference>
<proteinExistence type="predicted"/>
<dbReference type="Gene3D" id="3.40.50.300">
    <property type="entry name" value="P-loop containing nucleotide triphosphate hydrolases"/>
    <property type="match status" value="1"/>
</dbReference>
<dbReference type="SUPFAM" id="SSF52540">
    <property type="entry name" value="P-loop containing nucleoside triphosphate hydrolases"/>
    <property type="match status" value="1"/>
</dbReference>
<dbReference type="AlphaFoldDB" id="A0A9X0QV98"/>
<comment type="caution">
    <text evidence="1">The sequence shown here is derived from an EMBL/GenBank/DDBJ whole genome shotgun (WGS) entry which is preliminary data.</text>
</comment>
<dbReference type="Proteomes" id="UP000600101">
    <property type="component" value="Unassembled WGS sequence"/>
</dbReference>
<evidence type="ECO:0000313" key="2">
    <source>
        <dbReference type="Proteomes" id="UP000600101"/>
    </source>
</evidence>
<dbReference type="InterPro" id="IPR047987">
    <property type="entry name" value="Gp19-like_virus"/>
</dbReference>
<dbReference type="InterPro" id="IPR027417">
    <property type="entry name" value="P-loop_NTPase"/>
</dbReference>
<organism evidence="1 2">
    <name type="scientific">Siccirubricoccus deserti</name>
    <dbReference type="NCBI Taxonomy" id="2013562"/>
    <lineage>
        <taxon>Bacteria</taxon>
        <taxon>Pseudomonadati</taxon>
        <taxon>Pseudomonadota</taxon>
        <taxon>Alphaproteobacteria</taxon>
        <taxon>Acetobacterales</taxon>
        <taxon>Roseomonadaceae</taxon>
        <taxon>Siccirubricoccus</taxon>
    </lineage>
</organism>
<name>A0A9X0QV98_9PROT</name>
<accession>A0A9X0QV98</accession>
<dbReference type="EMBL" id="JACOMF010000003">
    <property type="protein sequence ID" value="MBC4014549.1"/>
    <property type="molecule type" value="Genomic_DNA"/>
</dbReference>
<gene>
    <name evidence="1" type="primary">terL</name>
    <name evidence="1" type="ORF">H7965_04350</name>
</gene>
<protein>
    <submittedName>
        <fullName evidence="1">Phage terminase large subunit</fullName>
    </submittedName>
</protein>
<reference evidence="1" key="1">
    <citation type="submission" date="2020-08" db="EMBL/GenBank/DDBJ databases">
        <authorList>
            <person name="Hu Y."/>
            <person name="Nguyen S.V."/>
            <person name="Li F."/>
            <person name="Fanning S."/>
        </authorList>
    </citation>
    <scope>NUCLEOTIDE SEQUENCE</scope>
    <source>
        <strain evidence="1">SYSU D8009</strain>
    </source>
</reference>